<comment type="similarity">
    <text evidence="2">Belongs to the monovalent cation:proton antiporter 2 (CPA2) transporter (TC 2.A.37) family.</text>
</comment>
<feature type="transmembrane region" description="Helical" evidence="8">
    <location>
        <begin position="149"/>
        <end position="174"/>
    </location>
</feature>
<dbReference type="RefSeq" id="WP_305105090.1">
    <property type="nucleotide sequence ID" value="NZ_JAUTWS010000016.1"/>
</dbReference>
<gene>
    <name evidence="10" type="ORF">Q7A36_17885</name>
</gene>
<feature type="domain" description="Cation/H+ exchanger transmembrane" evidence="9">
    <location>
        <begin position="17"/>
        <end position="393"/>
    </location>
</feature>
<keyword evidence="11" id="KW-1185">Reference proteome</keyword>
<accession>A0ABT9E240</accession>
<feature type="transmembrane region" description="Helical" evidence="8">
    <location>
        <begin position="6"/>
        <end position="26"/>
    </location>
</feature>
<evidence type="ECO:0000259" key="9">
    <source>
        <dbReference type="Pfam" id="PF00999"/>
    </source>
</evidence>
<protein>
    <submittedName>
        <fullName evidence="10">Cation:proton antiporter</fullName>
    </submittedName>
</protein>
<evidence type="ECO:0000256" key="4">
    <source>
        <dbReference type="ARBA" id="ARBA00022692"/>
    </source>
</evidence>
<feature type="region of interest" description="Disordered" evidence="7">
    <location>
        <begin position="405"/>
        <end position="444"/>
    </location>
</feature>
<keyword evidence="6 8" id="KW-0472">Membrane</keyword>
<feature type="transmembrane region" description="Helical" evidence="8">
    <location>
        <begin position="344"/>
        <end position="365"/>
    </location>
</feature>
<dbReference type="Pfam" id="PF00999">
    <property type="entry name" value="Na_H_Exchanger"/>
    <property type="match status" value="1"/>
</dbReference>
<evidence type="ECO:0000256" key="1">
    <source>
        <dbReference type="ARBA" id="ARBA00004141"/>
    </source>
</evidence>
<dbReference type="Proteomes" id="UP001243009">
    <property type="component" value="Unassembled WGS sequence"/>
</dbReference>
<keyword evidence="5 8" id="KW-1133">Transmembrane helix</keyword>
<feature type="transmembrane region" description="Helical" evidence="8">
    <location>
        <begin position="312"/>
        <end position="332"/>
    </location>
</feature>
<organism evidence="10 11">
    <name type="scientific">Paracraurococcus lichenis</name>
    <dbReference type="NCBI Taxonomy" id="3064888"/>
    <lineage>
        <taxon>Bacteria</taxon>
        <taxon>Pseudomonadati</taxon>
        <taxon>Pseudomonadota</taxon>
        <taxon>Alphaproteobacteria</taxon>
        <taxon>Acetobacterales</taxon>
        <taxon>Roseomonadaceae</taxon>
        <taxon>Paracraurococcus</taxon>
    </lineage>
</organism>
<dbReference type="InterPro" id="IPR006153">
    <property type="entry name" value="Cation/H_exchanger_TM"/>
</dbReference>
<evidence type="ECO:0000256" key="8">
    <source>
        <dbReference type="SAM" id="Phobius"/>
    </source>
</evidence>
<feature type="transmembrane region" description="Helical" evidence="8">
    <location>
        <begin position="258"/>
        <end position="276"/>
    </location>
</feature>
<evidence type="ECO:0000256" key="6">
    <source>
        <dbReference type="ARBA" id="ARBA00023136"/>
    </source>
</evidence>
<keyword evidence="4 8" id="KW-0812">Transmembrane</keyword>
<feature type="transmembrane region" description="Helical" evidence="8">
    <location>
        <begin position="377"/>
        <end position="396"/>
    </location>
</feature>
<evidence type="ECO:0000313" key="11">
    <source>
        <dbReference type="Proteomes" id="UP001243009"/>
    </source>
</evidence>
<sequence>MPHDTPLLTTLVAALTAALLLGVVARKLRLPPLVGYLLAGVLIGPQTPGFIGDLALAKELSEIGIILLMFGVGLHFSPRELAEARGVAGPGAPLAMAAGSLLGWGVARLWGWSDGEGLVFGICLSVASTVVLMRALAERGAMASRAGKVAVGWVVVEDLAMVLALVLVPVAAALLDGRMPVGMLSGMGVGGHGLLVSLLITLGKVAVFVTLMLLVGSRVLPAALSMVGALRSRELFSLASLVAALGVAYLAYVAFGVSLALGAFLSGLVLGQSALSQKAAEQTLPLRDAFAVLFFVSVGMLFDPAILWAQPLALAGAVLVAMLGKPAAAWAIARLRGLNNRDALVVAASLAQIGEFSFILAGLGVTEKVLPEQGRDLVLAVALITIALNPVAFWLADRLAARAAPQPVAPPRAAEADRRRAAPSAQAESRMEPGPRDPVGVQPP</sequence>
<evidence type="ECO:0000256" key="7">
    <source>
        <dbReference type="SAM" id="MobiDB-lite"/>
    </source>
</evidence>
<feature type="transmembrane region" description="Helical" evidence="8">
    <location>
        <begin position="288"/>
        <end position="306"/>
    </location>
</feature>
<evidence type="ECO:0000256" key="3">
    <source>
        <dbReference type="ARBA" id="ARBA00022448"/>
    </source>
</evidence>
<evidence type="ECO:0000256" key="5">
    <source>
        <dbReference type="ARBA" id="ARBA00022989"/>
    </source>
</evidence>
<feature type="transmembrane region" description="Helical" evidence="8">
    <location>
        <begin position="94"/>
        <end position="112"/>
    </location>
</feature>
<proteinExistence type="inferred from homology"/>
<feature type="transmembrane region" description="Helical" evidence="8">
    <location>
        <begin position="33"/>
        <end position="51"/>
    </location>
</feature>
<feature type="transmembrane region" description="Helical" evidence="8">
    <location>
        <begin position="63"/>
        <end position="82"/>
    </location>
</feature>
<comment type="caution">
    <text evidence="10">The sequence shown here is derived from an EMBL/GenBank/DDBJ whole genome shotgun (WGS) entry which is preliminary data.</text>
</comment>
<reference evidence="10 11" key="1">
    <citation type="submission" date="2023-08" db="EMBL/GenBank/DDBJ databases">
        <title>The draft genome sequence of Paracraurococcus sp. LOR1-02.</title>
        <authorList>
            <person name="Kingkaew E."/>
            <person name="Tanasupawat S."/>
        </authorList>
    </citation>
    <scope>NUCLEOTIDE SEQUENCE [LARGE SCALE GENOMIC DNA]</scope>
    <source>
        <strain evidence="10 11">LOR1-02</strain>
    </source>
</reference>
<dbReference type="PANTHER" id="PTHR42751">
    <property type="entry name" value="SODIUM/HYDROGEN EXCHANGER FAMILY/TRKA DOMAIN PROTEIN"/>
    <property type="match status" value="1"/>
</dbReference>
<name>A0ABT9E240_9PROT</name>
<dbReference type="PANTHER" id="PTHR42751:SF1">
    <property type="entry name" value="CATION_PROTON ANTIPORTER YBAL-RELATED"/>
    <property type="match status" value="1"/>
</dbReference>
<feature type="transmembrane region" description="Helical" evidence="8">
    <location>
        <begin position="118"/>
        <end position="137"/>
    </location>
</feature>
<dbReference type="InterPro" id="IPR038770">
    <property type="entry name" value="Na+/solute_symporter_sf"/>
</dbReference>
<comment type="subcellular location">
    <subcellularLocation>
        <location evidence="1">Membrane</location>
        <topology evidence="1">Multi-pass membrane protein</topology>
    </subcellularLocation>
</comment>
<dbReference type="Gene3D" id="1.20.1530.20">
    <property type="match status" value="1"/>
</dbReference>
<keyword evidence="3" id="KW-0813">Transport</keyword>
<dbReference type="EMBL" id="JAUTWS010000016">
    <property type="protein sequence ID" value="MDO9710229.1"/>
    <property type="molecule type" value="Genomic_DNA"/>
</dbReference>
<evidence type="ECO:0000313" key="10">
    <source>
        <dbReference type="EMBL" id="MDO9710229.1"/>
    </source>
</evidence>
<evidence type="ECO:0000256" key="2">
    <source>
        <dbReference type="ARBA" id="ARBA00005551"/>
    </source>
</evidence>